<accession>A0A9W7LB93</accession>
<evidence type="ECO:0000313" key="1">
    <source>
        <dbReference type="EMBL" id="GMI43299.1"/>
    </source>
</evidence>
<dbReference type="OrthoDB" id="188840at2759"/>
<dbReference type="EMBL" id="BRYA01001451">
    <property type="protein sequence ID" value="GMI43299.1"/>
    <property type="molecule type" value="Genomic_DNA"/>
</dbReference>
<name>A0A9W7LB93_9STRA</name>
<organism evidence="1 2">
    <name type="scientific">Triparma columacea</name>
    <dbReference type="NCBI Taxonomy" id="722753"/>
    <lineage>
        <taxon>Eukaryota</taxon>
        <taxon>Sar</taxon>
        <taxon>Stramenopiles</taxon>
        <taxon>Ochrophyta</taxon>
        <taxon>Bolidophyceae</taxon>
        <taxon>Parmales</taxon>
        <taxon>Triparmaceae</taxon>
        <taxon>Triparma</taxon>
    </lineage>
</organism>
<keyword evidence="2" id="KW-1185">Reference proteome</keyword>
<protein>
    <submittedName>
        <fullName evidence="1">Uncharacterized protein</fullName>
    </submittedName>
</protein>
<proteinExistence type="predicted"/>
<comment type="caution">
    <text evidence="1">The sequence shown here is derived from an EMBL/GenBank/DDBJ whole genome shotgun (WGS) entry which is preliminary data.</text>
</comment>
<dbReference type="Proteomes" id="UP001165065">
    <property type="component" value="Unassembled WGS sequence"/>
</dbReference>
<evidence type="ECO:0000313" key="2">
    <source>
        <dbReference type="Proteomes" id="UP001165065"/>
    </source>
</evidence>
<reference evidence="2" key="1">
    <citation type="journal article" date="2023" name="Commun. Biol.">
        <title>Genome analysis of Parmales, the sister group of diatoms, reveals the evolutionary specialization of diatoms from phago-mixotrophs to photoautotrophs.</title>
        <authorList>
            <person name="Ban H."/>
            <person name="Sato S."/>
            <person name="Yoshikawa S."/>
            <person name="Yamada K."/>
            <person name="Nakamura Y."/>
            <person name="Ichinomiya M."/>
            <person name="Sato N."/>
            <person name="Blanc-Mathieu R."/>
            <person name="Endo H."/>
            <person name="Kuwata A."/>
            <person name="Ogata H."/>
        </authorList>
    </citation>
    <scope>NUCLEOTIDE SEQUENCE [LARGE SCALE GENOMIC DNA]</scope>
</reference>
<gene>
    <name evidence="1" type="ORF">TrCOL_g9798</name>
</gene>
<dbReference type="AlphaFoldDB" id="A0A9W7LB93"/>
<sequence length="564" mass="62942">MGNTKGVDSCRGKPALYSRLGIFTGYTSLPSDDVPFSTSRYNHMILFPCGADDSDKRGFNAFHNVSYYSSMSGPALVNPVIKQLDVDGLPLWLLSYRVVIPGTYRLKVFVRFYNDFNQRNYVFFGESESRPCPGEFCKHRTNDAKKDCAKESAIVDVDVVVDGGVGGEKTLGELGLEFLDLPLSQNGDGSADGFWARVGRNTNDCMSSLQDINKVFEGNPCKLSGESIDGASPVYAWQPSDRRYKFYSSTEIGKCFEDRGIKKVLIQGDSQARSLFAPFPSLLGDLDLGPTFMDDLKQKLKDNDDGSGSTRMSNLGPNKLEVIYTQEWGENSDFTDAKFKKEKLFEEGGPEVFIYNAGIPAHKSFGDSIDFQKWWIGKVSAPGAVVPKVLVFILPVTLQGQRNAYWSKMYNLQFVEKLERIAKNLGFSVLRLDQLTMGWDVTTTGQMDGFHYNFNAMSMGAMIVINTICNIPLKDYAEGRFYDVGEKLKVDSDSSDLLFTYEKTTVTIDGGREADVLVPASDRYEKSKEGESWKIVNPCNCFDTERIVPYNLVEDPVSFDVFGD</sequence>